<dbReference type="AlphaFoldDB" id="A0A5B7D539"/>
<reference evidence="2 3" key="1">
    <citation type="submission" date="2019-05" db="EMBL/GenBank/DDBJ databases">
        <title>Another draft genome of Portunus trituberculatus and its Hox gene families provides insights of decapod evolution.</title>
        <authorList>
            <person name="Jeong J.-H."/>
            <person name="Song I."/>
            <person name="Kim S."/>
            <person name="Choi T."/>
            <person name="Kim D."/>
            <person name="Ryu S."/>
            <person name="Kim W."/>
        </authorList>
    </citation>
    <scope>NUCLEOTIDE SEQUENCE [LARGE SCALE GENOMIC DNA]</scope>
    <source>
        <tissue evidence="2">Muscle</tissue>
    </source>
</reference>
<accession>A0A5B7D539</accession>
<comment type="caution">
    <text evidence="2">The sequence shown here is derived from an EMBL/GenBank/DDBJ whole genome shotgun (WGS) entry which is preliminary data.</text>
</comment>
<evidence type="ECO:0000256" key="1">
    <source>
        <dbReference type="SAM" id="MobiDB-lite"/>
    </source>
</evidence>
<sequence length="85" mass="9036">MNGNLLLDHRPQAASARQGGGQHPSRTSGSKHYISNETLLNSGNGFQAPLRIPHKAVMYPCSSSPAGDYQSVWADAGRESVSEGK</sequence>
<evidence type="ECO:0000313" key="2">
    <source>
        <dbReference type="EMBL" id="MPC16184.1"/>
    </source>
</evidence>
<feature type="region of interest" description="Disordered" evidence="1">
    <location>
        <begin position="1"/>
        <end position="31"/>
    </location>
</feature>
<proteinExistence type="predicted"/>
<name>A0A5B7D539_PORTR</name>
<gene>
    <name evidence="2" type="ORF">E2C01_009004</name>
</gene>
<dbReference type="EMBL" id="VSRR010000485">
    <property type="protein sequence ID" value="MPC16184.1"/>
    <property type="molecule type" value="Genomic_DNA"/>
</dbReference>
<protein>
    <submittedName>
        <fullName evidence="2">Uncharacterized protein</fullName>
    </submittedName>
</protein>
<keyword evidence="3" id="KW-1185">Reference proteome</keyword>
<evidence type="ECO:0000313" key="3">
    <source>
        <dbReference type="Proteomes" id="UP000324222"/>
    </source>
</evidence>
<dbReference type="Proteomes" id="UP000324222">
    <property type="component" value="Unassembled WGS sequence"/>
</dbReference>
<organism evidence="2 3">
    <name type="scientific">Portunus trituberculatus</name>
    <name type="common">Swimming crab</name>
    <name type="synonym">Neptunus trituberculatus</name>
    <dbReference type="NCBI Taxonomy" id="210409"/>
    <lineage>
        <taxon>Eukaryota</taxon>
        <taxon>Metazoa</taxon>
        <taxon>Ecdysozoa</taxon>
        <taxon>Arthropoda</taxon>
        <taxon>Crustacea</taxon>
        <taxon>Multicrustacea</taxon>
        <taxon>Malacostraca</taxon>
        <taxon>Eumalacostraca</taxon>
        <taxon>Eucarida</taxon>
        <taxon>Decapoda</taxon>
        <taxon>Pleocyemata</taxon>
        <taxon>Brachyura</taxon>
        <taxon>Eubrachyura</taxon>
        <taxon>Portunoidea</taxon>
        <taxon>Portunidae</taxon>
        <taxon>Portuninae</taxon>
        <taxon>Portunus</taxon>
    </lineage>
</organism>